<gene>
    <name evidence="11" type="ORF">WH47_12591</name>
</gene>
<evidence type="ECO:0000256" key="3">
    <source>
        <dbReference type="ARBA" id="ARBA00022723"/>
    </source>
</evidence>
<proteinExistence type="predicted"/>
<evidence type="ECO:0000256" key="5">
    <source>
        <dbReference type="ARBA" id="ARBA00022833"/>
    </source>
</evidence>
<evidence type="ECO:0000256" key="6">
    <source>
        <dbReference type="ARBA" id="ARBA00023054"/>
    </source>
</evidence>
<dbReference type="GO" id="GO:0070530">
    <property type="term" value="F:K63-linked polyubiquitin modification-dependent protein binding"/>
    <property type="evidence" value="ECO:0007669"/>
    <property type="project" value="InterPro"/>
</dbReference>
<dbReference type="PROSITE" id="PS51801">
    <property type="entry name" value="ZF_CCHC_NOA"/>
    <property type="match status" value="1"/>
</dbReference>
<reference evidence="11 12" key="1">
    <citation type="submission" date="2015-07" db="EMBL/GenBank/DDBJ databases">
        <title>The genome of Habropoda laboriosa.</title>
        <authorList>
            <person name="Pan H."/>
            <person name="Kapheim K."/>
        </authorList>
    </citation>
    <scope>NUCLEOTIDE SEQUENCE [LARGE SCALE GENOMIC DNA]</scope>
    <source>
        <strain evidence="11">0110345459</strain>
    </source>
</reference>
<dbReference type="PANTHER" id="PTHR31553:SF1">
    <property type="entry name" value="NF-KAPPA-B ESSENTIAL MODULATOR"/>
    <property type="match status" value="1"/>
</dbReference>
<keyword evidence="3" id="KW-0479">Metal-binding</keyword>
<dbReference type="GO" id="GO:0008270">
    <property type="term" value="F:zinc ion binding"/>
    <property type="evidence" value="ECO:0007669"/>
    <property type="project" value="UniProtKB-KW"/>
</dbReference>
<accession>A0A0L7R7C9</accession>
<feature type="compositionally biased region" description="Basic and acidic residues" evidence="9">
    <location>
        <begin position="22"/>
        <end position="33"/>
    </location>
</feature>
<dbReference type="OrthoDB" id="6343844at2759"/>
<dbReference type="GO" id="GO:0005634">
    <property type="term" value="C:nucleus"/>
    <property type="evidence" value="ECO:0007669"/>
    <property type="project" value="TreeGrafter"/>
</dbReference>
<evidence type="ECO:0000256" key="4">
    <source>
        <dbReference type="ARBA" id="ARBA00022771"/>
    </source>
</evidence>
<dbReference type="GO" id="GO:0043122">
    <property type="term" value="P:regulation of canonical NF-kappaB signal transduction"/>
    <property type="evidence" value="ECO:0007669"/>
    <property type="project" value="TreeGrafter"/>
</dbReference>
<dbReference type="InterPro" id="IPR034735">
    <property type="entry name" value="NEMO_ZF"/>
</dbReference>
<dbReference type="EMBL" id="KQ414640">
    <property type="protein sequence ID" value="KOC66787.1"/>
    <property type="molecule type" value="Genomic_DNA"/>
</dbReference>
<keyword evidence="6 8" id="KW-0175">Coiled coil</keyword>
<name>A0A0L7R7C9_9HYME</name>
<evidence type="ECO:0000256" key="2">
    <source>
        <dbReference type="ARBA" id="ARBA00022490"/>
    </source>
</evidence>
<evidence type="ECO:0000256" key="9">
    <source>
        <dbReference type="SAM" id="MobiDB-lite"/>
    </source>
</evidence>
<dbReference type="InterPro" id="IPR051301">
    <property type="entry name" value="Optineurin/NFkB_EssMod"/>
</dbReference>
<evidence type="ECO:0000256" key="7">
    <source>
        <dbReference type="PROSITE-ProRule" id="PRU01142"/>
    </source>
</evidence>
<evidence type="ECO:0000256" key="1">
    <source>
        <dbReference type="ARBA" id="ARBA00004496"/>
    </source>
</evidence>
<sequence length="626" mass="71809">MQKQKGNRQETTEGDEEGQTEPIREETYDDQRSESFIGGSRENPLVDVDICNWRHSGVAARTEGLYKPTKAVSIRVIGAYGYLLQSFSSAESKLPPLPDPVATARRIATTREELNLTLGQRCTDRQKGNHRIDADLFAAMESNQEKKSMSLEQDSAKSLSTNSKLSIDPESHLQSLGFTVYNGKARFKLDEDAPLYCNSASTNFCAVDADDTLSFVVLGKDSLDSIQQLSVASYVDIQQKCMSTDYNSMIASWDSTEVHHKLNELLQENTKLKETLKQNNTAMKHQFNTLATWQEEIMKVHQNHKKKFAETRELINYLKKENTELKVRLSSEITSHTEMGYEIIDVSDQQNNVKENKMSNLEEGLSKSVLCELEGVLNENTEENARKETISSESLRKIVDSEEQNTDKRLLEEERKYVSFLSLLSATLEEEKKSLENQKKVIEVEYKHLNDAKDLLQQERLSLQEEKASLDQQSQLYETHYKETLEAERNKFEVKYNDLVTELGMLHESLANKELHTKKLETELAQHKEKINVLETQLKLYEQDFDEERKLKESLLRENGVLNTDLQIQIQFNKHLHEEVERRATSSSDVRLQAPEVSIFSCPICYNIFSNTESLESHVEYCLASD</sequence>
<dbReference type="Pfam" id="PF11577">
    <property type="entry name" value="NEMO"/>
    <property type="match status" value="1"/>
</dbReference>
<dbReference type="InterPro" id="IPR021063">
    <property type="entry name" value="NEMO_N"/>
</dbReference>
<evidence type="ECO:0000256" key="8">
    <source>
        <dbReference type="SAM" id="Coils"/>
    </source>
</evidence>
<evidence type="ECO:0000313" key="11">
    <source>
        <dbReference type="EMBL" id="KOC66787.1"/>
    </source>
</evidence>
<dbReference type="InterPro" id="IPR032419">
    <property type="entry name" value="CC2-LZ_dom"/>
</dbReference>
<feature type="region of interest" description="Disordered" evidence="9">
    <location>
        <begin position="1"/>
        <end position="40"/>
    </location>
</feature>
<protein>
    <submittedName>
        <fullName evidence="11">NF-kappa-B essential modulator</fullName>
    </submittedName>
</protein>
<keyword evidence="2" id="KW-0963">Cytoplasm</keyword>
<dbReference type="Gene3D" id="1.20.5.390">
    <property type="entry name" value="L1 transposable element, trimerization domain"/>
    <property type="match status" value="1"/>
</dbReference>
<feature type="coiled-coil region" evidence="8">
    <location>
        <begin position="418"/>
        <end position="558"/>
    </location>
</feature>
<feature type="domain" description="CCHC NOA-type" evidence="10">
    <location>
        <begin position="594"/>
        <end position="624"/>
    </location>
</feature>
<dbReference type="AlphaFoldDB" id="A0A0L7R7C9"/>
<evidence type="ECO:0000313" key="12">
    <source>
        <dbReference type="Proteomes" id="UP000053825"/>
    </source>
</evidence>
<dbReference type="Proteomes" id="UP000053825">
    <property type="component" value="Unassembled WGS sequence"/>
</dbReference>
<dbReference type="GO" id="GO:0005737">
    <property type="term" value="C:cytoplasm"/>
    <property type="evidence" value="ECO:0007669"/>
    <property type="project" value="UniProtKB-SubCell"/>
</dbReference>
<dbReference type="Pfam" id="PF16516">
    <property type="entry name" value="CC2-LZ"/>
    <property type="match status" value="1"/>
</dbReference>
<keyword evidence="4 7" id="KW-0863">Zinc-finger</keyword>
<dbReference type="PANTHER" id="PTHR31553">
    <property type="entry name" value="NF-KAPPA-B ESSENTIAL MODULATOR"/>
    <property type="match status" value="1"/>
</dbReference>
<keyword evidence="12" id="KW-1185">Reference proteome</keyword>
<dbReference type="Gene3D" id="1.20.5.990">
    <property type="entry name" value="Nemo cc2-lz domain - 1d5 darpin complex"/>
    <property type="match status" value="1"/>
</dbReference>
<evidence type="ECO:0000259" key="10">
    <source>
        <dbReference type="PROSITE" id="PS51801"/>
    </source>
</evidence>
<comment type="subcellular location">
    <subcellularLocation>
        <location evidence="1">Cytoplasm</location>
    </subcellularLocation>
</comment>
<dbReference type="STRING" id="597456.A0A0L7R7C9"/>
<organism evidence="11 12">
    <name type="scientific">Habropoda laboriosa</name>
    <dbReference type="NCBI Taxonomy" id="597456"/>
    <lineage>
        <taxon>Eukaryota</taxon>
        <taxon>Metazoa</taxon>
        <taxon>Ecdysozoa</taxon>
        <taxon>Arthropoda</taxon>
        <taxon>Hexapoda</taxon>
        <taxon>Insecta</taxon>
        <taxon>Pterygota</taxon>
        <taxon>Neoptera</taxon>
        <taxon>Endopterygota</taxon>
        <taxon>Hymenoptera</taxon>
        <taxon>Apocrita</taxon>
        <taxon>Aculeata</taxon>
        <taxon>Apoidea</taxon>
        <taxon>Anthophila</taxon>
        <taxon>Apidae</taxon>
        <taxon>Habropoda</taxon>
    </lineage>
</organism>
<keyword evidence="5" id="KW-0862">Zinc</keyword>